<dbReference type="HOGENOM" id="CLU_2926982_0_0_1"/>
<protein>
    <submittedName>
        <fullName evidence="1">Uncharacterized protein</fullName>
    </submittedName>
</protein>
<dbReference type="Proteomes" id="UP000004995">
    <property type="component" value="Unassembled WGS sequence"/>
</dbReference>
<name>K3YXI5_SETIT</name>
<accession>K3YXI5</accession>
<evidence type="ECO:0000313" key="2">
    <source>
        <dbReference type="Proteomes" id="UP000004995"/>
    </source>
</evidence>
<sequence length="61" mass="7045">MKQQFMETQKNIYSWYKMNNANAHIASNQFSRSNCSTYEQCAAPGQHTSAGLYLLLVIKRK</sequence>
<dbReference type="EnsemblPlants" id="KQL28604">
    <property type="protein sequence ID" value="KQL28604"/>
    <property type="gene ID" value="SETIT_018981mg"/>
</dbReference>
<reference evidence="2" key="1">
    <citation type="journal article" date="2012" name="Nat. Biotechnol.">
        <title>Reference genome sequence of the model plant Setaria.</title>
        <authorList>
            <person name="Bennetzen J.L."/>
            <person name="Schmutz J."/>
            <person name="Wang H."/>
            <person name="Percifield R."/>
            <person name="Hawkins J."/>
            <person name="Pontaroli A.C."/>
            <person name="Estep M."/>
            <person name="Feng L."/>
            <person name="Vaughn J.N."/>
            <person name="Grimwood J."/>
            <person name="Jenkins J."/>
            <person name="Barry K."/>
            <person name="Lindquist E."/>
            <person name="Hellsten U."/>
            <person name="Deshpande S."/>
            <person name="Wang X."/>
            <person name="Wu X."/>
            <person name="Mitros T."/>
            <person name="Triplett J."/>
            <person name="Yang X."/>
            <person name="Ye C.Y."/>
            <person name="Mauro-Herrera M."/>
            <person name="Wang L."/>
            <person name="Li P."/>
            <person name="Sharma M."/>
            <person name="Sharma R."/>
            <person name="Ronald P.C."/>
            <person name="Panaud O."/>
            <person name="Kellogg E.A."/>
            <person name="Brutnell T.P."/>
            <person name="Doust A.N."/>
            <person name="Tuskan G.A."/>
            <person name="Rokhsar D."/>
            <person name="Devos K.M."/>
        </authorList>
    </citation>
    <scope>NUCLEOTIDE SEQUENCE [LARGE SCALE GENOMIC DNA]</scope>
    <source>
        <strain evidence="2">cv. Yugu1</strain>
    </source>
</reference>
<evidence type="ECO:0000313" key="1">
    <source>
        <dbReference type="EnsemblPlants" id="KQL28604"/>
    </source>
</evidence>
<keyword evidence="2" id="KW-1185">Reference proteome</keyword>
<dbReference type="Gramene" id="KQL28604">
    <property type="protein sequence ID" value="KQL28604"/>
    <property type="gene ID" value="SETIT_018981mg"/>
</dbReference>
<proteinExistence type="predicted"/>
<dbReference type="EMBL" id="AGNK02000109">
    <property type="status" value="NOT_ANNOTATED_CDS"/>
    <property type="molecule type" value="Genomic_DNA"/>
</dbReference>
<reference evidence="1" key="2">
    <citation type="submission" date="2018-08" db="UniProtKB">
        <authorList>
            <consortium name="EnsemblPlants"/>
        </authorList>
    </citation>
    <scope>IDENTIFICATION</scope>
    <source>
        <strain evidence="1">Yugu1</strain>
    </source>
</reference>
<organism evidence="1 2">
    <name type="scientific">Setaria italica</name>
    <name type="common">Foxtail millet</name>
    <name type="synonym">Panicum italicum</name>
    <dbReference type="NCBI Taxonomy" id="4555"/>
    <lineage>
        <taxon>Eukaryota</taxon>
        <taxon>Viridiplantae</taxon>
        <taxon>Streptophyta</taxon>
        <taxon>Embryophyta</taxon>
        <taxon>Tracheophyta</taxon>
        <taxon>Spermatophyta</taxon>
        <taxon>Magnoliopsida</taxon>
        <taxon>Liliopsida</taxon>
        <taxon>Poales</taxon>
        <taxon>Poaceae</taxon>
        <taxon>PACMAD clade</taxon>
        <taxon>Panicoideae</taxon>
        <taxon>Panicodae</taxon>
        <taxon>Paniceae</taxon>
        <taxon>Cenchrinae</taxon>
        <taxon>Setaria</taxon>
    </lineage>
</organism>
<dbReference type="InParanoid" id="K3YXI5"/>
<dbReference type="AlphaFoldDB" id="K3YXI5"/>